<keyword evidence="2" id="KW-0169">Cobalamin biosynthesis</keyword>
<dbReference type="InterPro" id="IPR014777">
    <property type="entry name" value="4pyrrole_Mease_sub1"/>
</dbReference>
<dbReference type="Proteomes" id="UP000244173">
    <property type="component" value="Chromosome"/>
</dbReference>
<dbReference type="GO" id="GO:0032259">
    <property type="term" value="P:methylation"/>
    <property type="evidence" value="ECO:0007669"/>
    <property type="project" value="UniProtKB-KW"/>
</dbReference>
<evidence type="ECO:0000256" key="1">
    <source>
        <dbReference type="ARBA" id="ARBA00004953"/>
    </source>
</evidence>
<dbReference type="InterPro" id="IPR006363">
    <property type="entry name" value="Cbl_synth_CobJ/CibH_dom"/>
</dbReference>
<dbReference type="PANTHER" id="PTHR47036">
    <property type="entry name" value="COBALT-FACTOR III C(17)-METHYLTRANSFERASE-RELATED"/>
    <property type="match status" value="1"/>
</dbReference>
<dbReference type="STRING" id="1122240.GCA_000620105_01220"/>
<dbReference type="PROSITE" id="PS51014">
    <property type="entry name" value="COBK_CBIJ"/>
    <property type="match status" value="1"/>
</dbReference>
<reference evidence="7 8" key="1">
    <citation type="submission" date="2018-04" db="EMBL/GenBank/DDBJ databases">
        <title>Denitrifier Microvirgula.</title>
        <authorList>
            <person name="Anderson E."/>
            <person name="Jang J."/>
            <person name="Ishii S."/>
        </authorList>
    </citation>
    <scope>NUCLEOTIDE SEQUENCE [LARGE SCALE GENOMIC DNA]</scope>
    <source>
        <strain evidence="7 8">BE2.4</strain>
    </source>
</reference>
<keyword evidence="5" id="KW-0949">S-adenosyl-L-methionine</keyword>
<evidence type="ECO:0000256" key="4">
    <source>
        <dbReference type="ARBA" id="ARBA00022679"/>
    </source>
</evidence>
<feature type="domain" description="Tetrapyrrole methylase" evidence="6">
    <location>
        <begin position="4"/>
        <end position="210"/>
    </location>
</feature>
<dbReference type="InterPro" id="IPR000878">
    <property type="entry name" value="4pyrrol_Mease"/>
</dbReference>
<gene>
    <name evidence="7" type="ORF">DAI18_05830</name>
</gene>
<dbReference type="GO" id="GO:0016994">
    <property type="term" value="F:precorrin-6A reductase activity"/>
    <property type="evidence" value="ECO:0007669"/>
    <property type="project" value="InterPro"/>
</dbReference>
<proteinExistence type="predicted"/>
<name>A0A2S0P8B8_9NEIS</name>
<evidence type="ECO:0000313" key="7">
    <source>
        <dbReference type="EMBL" id="AVY93618.1"/>
    </source>
</evidence>
<dbReference type="Gene3D" id="3.30.950.10">
    <property type="entry name" value="Methyltransferase, Cobalt-precorrin-4 Transmethylase, Domain 2"/>
    <property type="match status" value="1"/>
</dbReference>
<dbReference type="Pfam" id="PF00590">
    <property type="entry name" value="TP_methylase"/>
    <property type="match status" value="1"/>
</dbReference>
<dbReference type="UniPathway" id="UPA00148"/>
<dbReference type="InterPro" id="IPR035996">
    <property type="entry name" value="4pyrrol_Methylase_sf"/>
</dbReference>
<dbReference type="Pfam" id="PF02571">
    <property type="entry name" value="CbiJ"/>
    <property type="match status" value="1"/>
</dbReference>
<organism evidence="7 8">
    <name type="scientific">Microvirgula aerodenitrificans</name>
    <dbReference type="NCBI Taxonomy" id="57480"/>
    <lineage>
        <taxon>Bacteria</taxon>
        <taxon>Pseudomonadati</taxon>
        <taxon>Pseudomonadota</taxon>
        <taxon>Betaproteobacteria</taxon>
        <taxon>Neisseriales</taxon>
        <taxon>Aquaspirillaceae</taxon>
        <taxon>Microvirgula</taxon>
    </lineage>
</organism>
<dbReference type="Gene3D" id="3.40.1010.10">
    <property type="entry name" value="Cobalt-precorrin-4 Transmethylase, Domain 1"/>
    <property type="match status" value="1"/>
</dbReference>
<evidence type="ECO:0000256" key="2">
    <source>
        <dbReference type="ARBA" id="ARBA00022573"/>
    </source>
</evidence>
<dbReference type="PANTHER" id="PTHR47036:SF1">
    <property type="entry name" value="COBALT-FACTOR III C(17)-METHYLTRANSFERASE-RELATED"/>
    <property type="match status" value="1"/>
</dbReference>
<keyword evidence="8" id="KW-1185">Reference proteome</keyword>
<dbReference type="NCBIfam" id="TIGR01466">
    <property type="entry name" value="cobJ_cbiH"/>
    <property type="match status" value="1"/>
</dbReference>
<dbReference type="AlphaFoldDB" id="A0A2S0P8B8"/>
<dbReference type="GO" id="GO:0009236">
    <property type="term" value="P:cobalamin biosynthetic process"/>
    <property type="evidence" value="ECO:0007669"/>
    <property type="project" value="UniProtKB-UniPathway"/>
</dbReference>
<dbReference type="SUPFAM" id="SSF53790">
    <property type="entry name" value="Tetrapyrrole methylase"/>
    <property type="match status" value="1"/>
</dbReference>
<dbReference type="InterPro" id="IPR051810">
    <property type="entry name" value="Precorrin_MeTrfase"/>
</dbReference>
<keyword evidence="4 7" id="KW-0808">Transferase</keyword>
<evidence type="ECO:0000256" key="3">
    <source>
        <dbReference type="ARBA" id="ARBA00022603"/>
    </source>
</evidence>
<dbReference type="NCBIfam" id="TIGR00715">
    <property type="entry name" value="precor6x_red"/>
    <property type="match status" value="1"/>
</dbReference>
<dbReference type="RefSeq" id="WP_028498594.1">
    <property type="nucleotide sequence ID" value="NZ_CP028519.1"/>
</dbReference>
<protein>
    <submittedName>
        <fullName evidence="7">Precorrin-3B C(17)-methyltransferase</fullName>
    </submittedName>
</protein>
<sequence>MSGKLYLVSVGPGSHELIPPMVKTALQASDVVVAYELYLTWIRPWIAGKDIRTLPLTQERDRAQLAIAEARAGRTVALVSSGDIGVYAMAALAFEDMADDDSYEVQLIPGITSANACASLLGSPLSHDFATLSLSDLLCPWDWIETRARHIAQADLAAVFYNVQSRQRQEGVYRILDIMLEHKRPGTLCGIVRNAYREGQSVEIATLAELRTRQFDMLTTLVIGNRFTRRKRDWIFTPRGYGNWDDTPDTVTADSLPDGAVWVFSGTGDGNALAREIAGRGHAVVVSSASDYGAELVAQDCPGLTPLAGRLGIERRRELLARSRARFIVDATHPYAADMSQQLIALAAGQNLPYLRYERPDACDPHPARHCTSMAGAAALAMAHGRRIFLATGSKDLADFVQADGAGQHAWFVRLAPDPLHLQRALDLGIPRSRLCAMQGPFSQQANETLWRDWGIDCVVTKQSGAAGGYPAKAAAAAALGIPLIVVDRPQVDYPAMATDFGAVLAALPEIAA</sequence>
<evidence type="ECO:0000259" key="6">
    <source>
        <dbReference type="Pfam" id="PF00590"/>
    </source>
</evidence>
<dbReference type="KEGG" id="maer:DAI18_05830"/>
<evidence type="ECO:0000313" key="8">
    <source>
        <dbReference type="Proteomes" id="UP000244173"/>
    </source>
</evidence>
<dbReference type="InterPro" id="IPR014776">
    <property type="entry name" value="4pyrrole_Mease_sub2"/>
</dbReference>
<comment type="pathway">
    <text evidence="1">Cofactor biosynthesis; adenosylcobalamin biosynthesis.</text>
</comment>
<dbReference type="InterPro" id="IPR003723">
    <property type="entry name" value="Precorrin-6x_reduct"/>
</dbReference>
<dbReference type="OrthoDB" id="9772960at2"/>
<dbReference type="EMBL" id="CP028519">
    <property type="protein sequence ID" value="AVY93618.1"/>
    <property type="molecule type" value="Genomic_DNA"/>
</dbReference>
<keyword evidence="3 7" id="KW-0489">Methyltransferase</keyword>
<dbReference type="GO" id="GO:0008168">
    <property type="term" value="F:methyltransferase activity"/>
    <property type="evidence" value="ECO:0007669"/>
    <property type="project" value="UniProtKB-KW"/>
</dbReference>
<dbReference type="CDD" id="cd11646">
    <property type="entry name" value="Precorrin_3B_C17_MT"/>
    <property type="match status" value="1"/>
</dbReference>
<evidence type="ECO:0000256" key="5">
    <source>
        <dbReference type="ARBA" id="ARBA00022691"/>
    </source>
</evidence>
<accession>A0A2S0P8B8</accession>